<dbReference type="PRINTS" id="PR00080">
    <property type="entry name" value="SDRFAMILY"/>
</dbReference>
<dbReference type="PRINTS" id="PR00081">
    <property type="entry name" value="GDHRDH"/>
</dbReference>
<dbReference type="InterPro" id="IPR002347">
    <property type="entry name" value="SDR_fam"/>
</dbReference>
<dbReference type="OrthoDB" id="498125at2759"/>
<evidence type="ECO:0008006" key="7">
    <source>
        <dbReference type="Google" id="ProtNLM"/>
    </source>
</evidence>
<dbReference type="AlphaFoldDB" id="A0A4S4LUG8"/>
<accession>A0A4S4LUG8</accession>
<dbReference type="GO" id="GO:0048038">
    <property type="term" value="F:quinone binding"/>
    <property type="evidence" value="ECO:0007669"/>
    <property type="project" value="TreeGrafter"/>
</dbReference>
<comment type="caution">
    <text evidence="5">The sequence shown here is derived from an EMBL/GenBank/DDBJ whole genome shotgun (WGS) entry which is preliminary data.</text>
</comment>
<evidence type="ECO:0000256" key="1">
    <source>
        <dbReference type="ARBA" id="ARBA00006484"/>
    </source>
</evidence>
<keyword evidence="4" id="KW-0175">Coiled coil</keyword>
<dbReference type="InterPro" id="IPR036291">
    <property type="entry name" value="NAD(P)-bd_dom_sf"/>
</dbReference>
<evidence type="ECO:0000313" key="6">
    <source>
        <dbReference type="Proteomes" id="UP000310158"/>
    </source>
</evidence>
<evidence type="ECO:0000256" key="3">
    <source>
        <dbReference type="RuleBase" id="RU000363"/>
    </source>
</evidence>
<keyword evidence="6" id="KW-1185">Reference proteome</keyword>
<sequence length="266" mass="28197">MSKSTYTRVAIVTGAAQGIGRTIALRLAADGLSVAVNDLESKLKDLQELVTEIEAKGGKALAVPADVSSEESVKSMVEKTVERLGRLDVMVANAGVDEQPTPIAELSMDKWRMLMSVNLDGVALCYKYAAAEMIKQGDGGRIIGASSICGKKGFAYAPAYSAAKFAVRGLTQCVALELAQYKITVNAYAPGVIATSMAAGAGGLDAIKEFMKLPSDTSIGSTDDVANFVSYVASPPVAVHDRTNGDPRRWDFVRLKEDIGLKESWI</sequence>
<dbReference type="PROSITE" id="PS00061">
    <property type="entry name" value="ADH_SHORT"/>
    <property type="match status" value="1"/>
</dbReference>
<dbReference type="SUPFAM" id="SSF51735">
    <property type="entry name" value="NAD(P)-binding Rossmann-fold domains"/>
    <property type="match status" value="1"/>
</dbReference>
<keyword evidence="2" id="KW-0521">NADP</keyword>
<dbReference type="EMBL" id="SGPL01000173">
    <property type="protein sequence ID" value="THH16124.1"/>
    <property type="molecule type" value="Genomic_DNA"/>
</dbReference>
<gene>
    <name evidence="5" type="ORF">EW146_g4466</name>
</gene>
<name>A0A4S4LUG8_9AGAM</name>
<evidence type="ECO:0000313" key="5">
    <source>
        <dbReference type="EMBL" id="THH16124.1"/>
    </source>
</evidence>
<evidence type="ECO:0000256" key="4">
    <source>
        <dbReference type="SAM" id="Coils"/>
    </source>
</evidence>
<proteinExistence type="inferred from homology"/>
<evidence type="ECO:0000256" key="2">
    <source>
        <dbReference type="ARBA" id="ARBA00022857"/>
    </source>
</evidence>
<organism evidence="5 6">
    <name type="scientific">Bondarzewia mesenterica</name>
    <dbReference type="NCBI Taxonomy" id="1095465"/>
    <lineage>
        <taxon>Eukaryota</taxon>
        <taxon>Fungi</taxon>
        <taxon>Dikarya</taxon>
        <taxon>Basidiomycota</taxon>
        <taxon>Agaricomycotina</taxon>
        <taxon>Agaricomycetes</taxon>
        <taxon>Russulales</taxon>
        <taxon>Bondarzewiaceae</taxon>
        <taxon>Bondarzewia</taxon>
    </lineage>
</organism>
<dbReference type="Pfam" id="PF00106">
    <property type="entry name" value="adh_short"/>
    <property type="match status" value="1"/>
</dbReference>
<dbReference type="InterPro" id="IPR020904">
    <property type="entry name" value="Sc_DH/Rdtase_CS"/>
</dbReference>
<dbReference type="PANTHER" id="PTHR42760:SF121">
    <property type="entry name" value="3-OXOACYL-(ACYL-CARRIER-PROTEIN) REDUCTASE"/>
    <property type="match status" value="1"/>
</dbReference>
<feature type="coiled-coil region" evidence="4">
    <location>
        <begin position="29"/>
        <end position="56"/>
    </location>
</feature>
<comment type="similarity">
    <text evidence="1 3">Belongs to the short-chain dehydrogenases/reductases (SDR) family.</text>
</comment>
<dbReference type="GO" id="GO:0016616">
    <property type="term" value="F:oxidoreductase activity, acting on the CH-OH group of donors, NAD or NADP as acceptor"/>
    <property type="evidence" value="ECO:0007669"/>
    <property type="project" value="TreeGrafter"/>
</dbReference>
<dbReference type="Proteomes" id="UP000310158">
    <property type="component" value="Unassembled WGS sequence"/>
</dbReference>
<dbReference type="FunFam" id="3.40.50.720:FF:000084">
    <property type="entry name" value="Short-chain dehydrogenase reductase"/>
    <property type="match status" value="1"/>
</dbReference>
<dbReference type="Gene3D" id="3.40.50.720">
    <property type="entry name" value="NAD(P)-binding Rossmann-like Domain"/>
    <property type="match status" value="1"/>
</dbReference>
<dbReference type="GO" id="GO:0006633">
    <property type="term" value="P:fatty acid biosynthetic process"/>
    <property type="evidence" value="ECO:0007669"/>
    <property type="project" value="TreeGrafter"/>
</dbReference>
<reference evidence="5 6" key="1">
    <citation type="submission" date="2019-02" db="EMBL/GenBank/DDBJ databases">
        <title>Genome sequencing of the rare red list fungi Bondarzewia mesenterica.</title>
        <authorList>
            <person name="Buettner E."/>
            <person name="Kellner H."/>
        </authorList>
    </citation>
    <scope>NUCLEOTIDE SEQUENCE [LARGE SCALE GENOMIC DNA]</scope>
    <source>
        <strain evidence="5 6">DSM 108281</strain>
    </source>
</reference>
<dbReference type="PANTHER" id="PTHR42760">
    <property type="entry name" value="SHORT-CHAIN DEHYDROGENASES/REDUCTASES FAMILY MEMBER"/>
    <property type="match status" value="1"/>
</dbReference>
<protein>
    <recommendedName>
        <fullName evidence="7">NAD(P)-binding protein</fullName>
    </recommendedName>
</protein>